<evidence type="ECO:0000313" key="3">
    <source>
        <dbReference type="Proteomes" id="UP000598775"/>
    </source>
</evidence>
<dbReference type="Proteomes" id="UP000598775">
    <property type="component" value="Unassembled WGS sequence"/>
</dbReference>
<comment type="caution">
    <text evidence="2">The sequence shown here is derived from an EMBL/GenBank/DDBJ whole genome shotgun (WGS) entry which is preliminary data.</text>
</comment>
<keyword evidence="3" id="KW-1185">Reference proteome</keyword>
<dbReference type="EMBL" id="BMGP01000005">
    <property type="protein sequence ID" value="GGF33681.1"/>
    <property type="molecule type" value="Genomic_DNA"/>
</dbReference>
<reference evidence="2 3" key="1">
    <citation type="journal article" date="2014" name="Int. J. Syst. Evol. Microbiol.">
        <title>Complete genome sequence of Corynebacterium casei LMG S-19264T (=DSM 44701T), isolated from a smear-ripened cheese.</title>
        <authorList>
            <consortium name="US DOE Joint Genome Institute (JGI-PGF)"/>
            <person name="Walter F."/>
            <person name="Albersmeier A."/>
            <person name="Kalinowski J."/>
            <person name="Ruckert C."/>
        </authorList>
    </citation>
    <scope>NUCLEOTIDE SEQUENCE [LARGE SCALE GENOMIC DNA]</scope>
    <source>
        <strain evidence="2 3">CGMCC 1.12976</strain>
    </source>
</reference>
<accession>A0A917BDQ7</accession>
<dbReference type="AlphaFoldDB" id="A0A917BDQ7"/>
<proteinExistence type="predicted"/>
<dbReference type="RefSeq" id="WP_188679316.1">
    <property type="nucleotide sequence ID" value="NZ_BMGP01000005.1"/>
</dbReference>
<evidence type="ECO:0008006" key="4">
    <source>
        <dbReference type="Google" id="ProtNLM"/>
    </source>
</evidence>
<feature type="signal peptide" evidence="1">
    <location>
        <begin position="1"/>
        <end position="27"/>
    </location>
</feature>
<evidence type="ECO:0000256" key="1">
    <source>
        <dbReference type="SAM" id="SignalP"/>
    </source>
</evidence>
<keyword evidence="1" id="KW-0732">Signal</keyword>
<name>A0A917BDQ7_9MICO</name>
<protein>
    <recommendedName>
        <fullName evidence="4">Streptomyces killer toxin-like beta/gamma crystallin domain-containing protein</fullName>
    </recommendedName>
</protein>
<evidence type="ECO:0000313" key="2">
    <source>
        <dbReference type="EMBL" id="GGF33681.1"/>
    </source>
</evidence>
<feature type="chain" id="PRO_5037043607" description="Streptomyces killer toxin-like beta/gamma crystallin domain-containing protein" evidence="1">
    <location>
        <begin position="28"/>
        <end position="107"/>
    </location>
</feature>
<gene>
    <name evidence="2" type="ORF">GCM10011399_28550</name>
</gene>
<organism evidence="2 3">
    <name type="scientific">Subtercola lobariae</name>
    <dbReference type="NCBI Taxonomy" id="1588641"/>
    <lineage>
        <taxon>Bacteria</taxon>
        <taxon>Bacillati</taxon>
        <taxon>Actinomycetota</taxon>
        <taxon>Actinomycetes</taxon>
        <taxon>Micrococcales</taxon>
        <taxon>Microbacteriaceae</taxon>
        <taxon>Subtercola</taxon>
    </lineage>
</organism>
<sequence length="107" mass="10626">MKVITSSIAAAVVAGGLVLASAMGASANSANIGSQICGFGGPAAASTAYVNATSVHYHQANGVAWASQTFGSGFHRFSYGNGVVTMQISYPDGTETGHAFSCANGSF</sequence>